<dbReference type="PROSITE" id="PS50263">
    <property type="entry name" value="CN_HYDROLASE"/>
    <property type="match status" value="1"/>
</dbReference>
<dbReference type="Proteomes" id="UP000282028">
    <property type="component" value="Unassembled WGS sequence"/>
</dbReference>
<organism evidence="3 4">
    <name type="scientific">Brevibacillus invocatus</name>
    <dbReference type="NCBI Taxonomy" id="173959"/>
    <lineage>
        <taxon>Bacteria</taxon>
        <taxon>Bacillati</taxon>
        <taxon>Bacillota</taxon>
        <taxon>Bacilli</taxon>
        <taxon>Bacillales</taxon>
        <taxon>Paenibacillaceae</taxon>
        <taxon>Brevibacillus</taxon>
    </lineage>
</organism>
<comment type="similarity">
    <text evidence="1">Belongs to the carbon-nitrogen hydrolase superfamily. NIT1/NIT2 family.</text>
</comment>
<evidence type="ECO:0000259" key="2">
    <source>
        <dbReference type="PROSITE" id="PS50263"/>
    </source>
</evidence>
<feature type="domain" description="CN hydrolase" evidence="2">
    <location>
        <begin position="3"/>
        <end position="240"/>
    </location>
</feature>
<dbReference type="SUPFAM" id="SSF56317">
    <property type="entry name" value="Carbon-nitrogen hydrolase"/>
    <property type="match status" value="1"/>
</dbReference>
<dbReference type="InterPro" id="IPR036526">
    <property type="entry name" value="C-N_Hydrolase_sf"/>
</dbReference>
<dbReference type="Pfam" id="PF00795">
    <property type="entry name" value="CN_hydrolase"/>
    <property type="match status" value="1"/>
</dbReference>
<accession>A0A3M8C5A3</accession>
<dbReference type="RefSeq" id="WP_057133876.1">
    <property type="nucleotide sequence ID" value="NZ_CBCSBE010000041.1"/>
</dbReference>
<protein>
    <submittedName>
        <fullName evidence="3">Carbon-nitrogen family hydrolase</fullName>
    </submittedName>
</protein>
<sequence length="263" mass="29858">MKWKVAMLQMDIAFGQPDKNAETIKRLVNQLSLGEPVDVIVLPELWDTGYDLTRLEEIADPGGERAKTLLREVALKLKCHVIGGSVAEKREGKVYNTTYTYDRDGQLAGSYSKVHLFRLMNEDKYLTAGENPGLYILEEQTVASVICYDIRFPEWLRVHALQGAKVVFVTAQWPHPRLDHWRQLLIARAIENQVYVVACNRVGEGGGNMFCGHSLVVNPWGEVIAEGMQQEEIVRAELDMALVTEARNRIPVFEDRRSSLYEL</sequence>
<dbReference type="PANTHER" id="PTHR23088">
    <property type="entry name" value="NITRILASE-RELATED"/>
    <property type="match status" value="1"/>
</dbReference>
<gene>
    <name evidence="3" type="ORF">EDM52_16565</name>
</gene>
<reference evidence="3 4" key="1">
    <citation type="submission" date="2018-10" db="EMBL/GenBank/DDBJ databases">
        <title>Phylogenomics of Brevibacillus.</title>
        <authorList>
            <person name="Dunlap C."/>
        </authorList>
    </citation>
    <scope>NUCLEOTIDE SEQUENCE [LARGE SCALE GENOMIC DNA]</scope>
    <source>
        <strain evidence="3 4">JCM 12215</strain>
    </source>
</reference>
<proteinExistence type="inferred from homology"/>
<dbReference type="CDD" id="cd07583">
    <property type="entry name" value="nitrilase_5"/>
    <property type="match status" value="1"/>
</dbReference>
<evidence type="ECO:0000256" key="1">
    <source>
        <dbReference type="ARBA" id="ARBA00010613"/>
    </source>
</evidence>
<dbReference type="OrthoDB" id="9811121at2"/>
<dbReference type="PANTHER" id="PTHR23088:SF27">
    <property type="entry name" value="DEAMINATED GLUTATHIONE AMIDASE"/>
    <property type="match status" value="1"/>
</dbReference>
<keyword evidence="4" id="KW-1185">Reference proteome</keyword>
<dbReference type="EMBL" id="RHHR01000032">
    <property type="protein sequence ID" value="RNB70834.1"/>
    <property type="molecule type" value="Genomic_DNA"/>
</dbReference>
<evidence type="ECO:0000313" key="4">
    <source>
        <dbReference type="Proteomes" id="UP000282028"/>
    </source>
</evidence>
<dbReference type="InterPro" id="IPR003010">
    <property type="entry name" value="C-N_Hydrolase"/>
</dbReference>
<evidence type="ECO:0000313" key="3">
    <source>
        <dbReference type="EMBL" id="RNB70834.1"/>
    </source>
</evidence>
<dbReference type="GO" id="GO:0016787">
    <property type="term" value="F:hydrolase activity"/>
    <property type="evidence" value="ECO:0007669"/>
    <property type="project" value="UniProtKB-KW"/>
</dbReference>
<keyword evidence="3" id="KW-0378">Hydrolase</keyword>
<dbReference type="Gene3D" id="3.60.110.10">
    <property type="entry name" value="Carbon-nitrogen hydrolase"/>
    <property type="match status" value="1"/>
</dbReference>
<dbReference type="PROSITE" id="PS01227">
    <property type="entry name" value="UPF0012"/>
    <property type="match status" value="1"/>
</dbReference>
<comment type="caution">
    <text evidence="3">The sequence shown here is derived from an EMBL/GenBank/DDBJ whole genome shotgun (WGS) entry which is preliminary data.</text>
</comment>
<dbReference type="AlphaFoldDB" id="A0A3M8C5A3"/>
<name>A0A3M8C5A3_9BACL</name>
<dbReference type="InterPro" id="IPR001110">
    <property type="entry name" value="UPF0012_CS"/>
</dbReference>